<dbReference type="OrthoDB" id="3900342at2759"/>
<evidence type="ECO:0000256" key="4">
    <source>
        <dbReference type="ARBA" id="ARBA00022692"/>
    </source>
</evidence>
<evidence type="ECO:0000256" key="6">
    <source>
        <dbReference type="ARBA" id="ARBA00022989"/>
    </source>
</evidence>
<feature type="transmembrane region" description="Helical" evidence="8">
    <location>
        <begin position="192"/>
        <end position="213"/>
    </location>
</feature>
<evidence type="ECO:0000256" key="2">
    <source>
        <dbReference type="ARBA" id="ARBA00022448"/>
    </source>
</evidence>
<feature type="transmembrane region" description="Helical" evidence="8">
    <location>
        <begin position="305"/>
        <end position="326"/>
    </location>
</feature>
<dbReference type="RefSeq" id="XP_040668621.1">
    <property type="nucleotide sequence ID" value="XM_040806996.1"/>
</dbReference>
<dbReference type="InterPro" id="IPR004841">
    <property type="entry name" value="AA-permease/SLC12A_dom"/>
</dbReference>
<feature type="transmembrane region" description="Helical" evidence="8">
    <location>
        <begin position="406"/>
        <end position="424"/>
    </location>
</feature>
<comment type="subcellular location">
    <subcellularLocation>
        <location evidence="1">Cell membrane</location>
        <topology evidence="1">Multi-pass membrane protein</topology>
    </subcellularLocation>
</comment>
<evidence type="ECO:0000256" key="8">
    <source>
        <dbReference type="SAM" id="Phobius"/>
    </source>
</evidence>
<gene>
    <name evidence="10" type="ORF">ASPVEDRAFT_133145</name>
</gene>
<dbReference type="GeneID" id="63722507"/>
<dbReference type="InterPro" id="IPR004762">
    <property type="entry name" value="Amino_acid_permease_fungi"/>
</dbReference>
<keyword evidence="7 8" id="KW-0472">Membrane</keyword>
<feature type="transmembrane region" description="Helical" evidence="8">
    <location>
        <begin position="519"/>
        <end position="537"/>
    </location>
</feature>
<dbReference type="VEuPathDB" id="FungiDB:ASPVEDRAFT_133145"/>
<evidence type="ECO:0000256" key="5">
    <source>
        <dbReference type="ARBA" id="ARBA00022970"/>
    </source>
</evidence>
<dbReference type="NCBIfam" id="TIGR00913">
    <property type="entry name" value="2A0310"/>
    <property type="match status" value="1"/>
</dbReference>
<dbReference type="PANTHER" id="PTHR43341:SF1">
    <property type="entry name" value="GENERAL AMINO-ACID PERMEASE GAP1"/>
    <property type="match status" value="1"/>
</dbReference>
<feature type="transmembrane region" description="Helical" evidence="8">
    <location>
        <begin position="225"/>
        <end position="250"/>
    </location>
</feature>
<keyword evidence="6 8" id="KW-1133">Transmembrane helix</keyword>
<feature type="transmembrane region" description="Helical" evidence="8">
    <location>
        <begin position="161"/>
        <end position="180"/>
    </location>
</feature>
<evidence type="ECO:0000259" key="9">
    <source>
        <dbReference type="Pfam" id="PF00324"/>
    </source>
</evidence>
<dbReference type="AlphaFoldDB" id="A0A1L9PMV7"/>
<dbReference type="Proteomes" id="UP000184073">
    <property type="component" value="Unassembled WGS sequence"/>
</dbReference>
<feature type="transmembrane region" description="Helical" evidence="8">
    <location>
        <begin position="363"/>
        <end position="385"/>
    </location>
</feature>
<keyword evidence="5" id="KW-0029">Amino-acid transport</keyword>
<keyword evidence="2" id="KW-0813">Transport</keyword>
<evidence type="ECO:0000313" key="10">
    <source>
        <dbReference type="EMBL" id="OJJ02859.1"/>
    </source>
</evidence>
<feature type="domain" description="Amino acid permease/ SLC12A" evidence="9">
    <location>
        <begin position="82"/>
        <end position="545"/>
    </location>
</feature>
<dbReference type="PANTHER" id="PTHR43341">
    <property type="entry name" value="AMINO ACID PERMEASE"/>
    <property type="match status" value="1"/>
</dbReference>
<dbReference type="GO" id="GO:0005886">
    <property type="term" value="C:plasma membrane"/>
    <property type="evidence" value="ECO:0007669"/>
    <property type="project" value="UniProtKB-SubCell"/>
</dbReference>
<evidence type="ECO:0000256" key="7">
    <source>
        <dbReference type="ARBA" id="ARBA00023136"/>
    </source>
</evidence>
<evidence type="ECO:0000256" key="1">
    <source>
        <dbReference type="ARBA" id="ARBA00004651"/>
    </source>
</evidence>
<dbReference type="InterPro" id="IPR004840">
    <property type="entry name" value="Amino_acid_permease_CS"/>
</dbReference>
<dbReference type="STRING" id="1036611.A0A1L9PMV7"/>
<sequence length="585" mass="63823">MDNDLLKAKAERSVSADSAPAYGETATRRSSLGQRVWGSFRRDPNAHVTAVAPFLEGKNYDIESAAESAASSPLHRSLRGRHLQMIAIGGSIGTGLFVGSGRVLATGGPASLLISYALTGCMIYCTVQALGEMAVIFPVAGSFAHYSTRFIDPAWGFAMGWNYALQWLAILPLEIVAASITVDYWESDISNAVWVSLFWAAIVSINLFGVKGYGEAEFVFSSIKVIAVIAFVILGIILNCAGGPGGSYLGGRYWHDPGAFNHGFKGLCDVFVNAGFAFAGTELVGLAAAETANPRKSLPTAVKQVFWRITLFYIVSLTLVGLLIPYDNPRLINGTSSVDAKASPFVISIKNAGVEVLDSVMNVVIMIAVLSVGNSAVYGSSRTLAALAEQQQAPRFLAYIDRKGRPLWAIGIASGLGLLGFLAASDQQEAAFEWMIAISGLSSIFTWGSICLAHIRFRRAWRVQGHNLNDLAFRSQPGIMGSWIGLTFNCLILIAQFWVGFSPIHHESMSTSMLVSNFFSKYLAAPVVLLFYIPYKLRFKTKILRSKDMDLRTGRRELNVQWLIKEERAQQAAWPAWKKLYKFFC</sequence>
<dbReference type="EMBL" id="KV878129">
    <property type="protein sequence ID" value="OJJ02859.1"/>
    <property type="molecule type" value="Genomic_DNA"/>
</dbReference>
<dbReference type="FunFam" id="1.20.1740.10:FF:000017">
    <property type="entry name" value="Amino acid permease"/>
    <property type="match status" value="1"/>
</dbReference>
<dbReference type="Pfam" id="PF00324">
    <property type="entry name" value="AA_permease"/>
    <property type="match status" value="1"/>
</dbReference>
<protein>
    <recommendedName>
        <fullName evidence="9">Amino acid permease/ SLC12A domain-containing protein</fullName>
    </recommendedName>
</protein>
<name>A0A1L9PMV7_ASPVE</name>
<dbReference type="PIRSF" id="PIRSF006060">
    <property type="entry name" value="AA_transporter"/>
    <property type="match status" value="1"/>
</dbReference>
<keyword evidence="11" id="KW-1185">Reference proteome</keyword>
<dbReference type="GO" id="GO:0015171">
    <property type="term" value="F:amino acid transmembrane transporter activity"/>
    <property type="evidence" value="ECO:0007669"/>
    <property type="project" value="TreeGrafter"/>
</dbReference>
<feature type="transmembrane region" description="Helical" evidence="8">
    <location>
        <begin position="85"/>
        <end position="104"/>
    </location>
</feature>
<feature type="transmembrane region" description="Helical" evidence="8">
    <location>
        <begin position="478"/>
        <end position="499"/>
    </location>
</feature>
<dbReference type="InterPro" id="IPR050524">
    <property type="entry name" value="APC_YAT"/>
</dbReference>
<keyword evidence="3" id="KW-1003">Cell membrane</keyword>
<feature type="transmembrane region" description="Helical" evidence="8">
    <location>
        <begin position="436"/>
        <end position="457"/>
    </location>
</feature>
<evidence type="ECO:0000313" key="11">
    <source>
        <dbReference type="Proteomes" id="UP000184073"/>
    </source>
</evidence>
<dbReference type="Gene3D" id="1.20.1740.10">
    <property type="entry name" value="Amino acid/polyamine transporter I"/>
    <property type="match status" value="1"/>
</dbReference>
<evidence type="ECO:0000256" key="3">
    <source>
        <dbReference type="ARBA" id="ARBA00022475"/>
    </source>
</evidence>
<dbReference type="PROSITE" id="PS00218">
    <property type="entry name" value="AMINO_ACID_PERMEASE_1"/>
    <property type="match status" value="1"/>
</dbReference>
<feature type="transmembrane region" description="Helical" evidence="8">
    <location>
        <begin position="270"/>
        <end position="293"/>
    </location>
</feature>
<keyword evidence="4 8" id="KW-0812">Transmembrane</keyword>
<accession>A0A1L9PMV7</accession>
<reference evidence="11" key="1">
    <citation type="journal article" date="2017" name="Genome Biol.">
        <title>Comparative genomics reveals high biological diversity and specific adaptations in the industrially and medically important fungal genus Aspergillus.</title>
        <authorList>
            <person name="de Vries R.P."/>
            <person name="Riley R."/>
            <person name="Wiebenga A."/>
            <person name="Aguilar-Osorio G."/>
            <person name="Amillis S."/>
            <person name="Uchima C.A."/>
            <person name="Anderluh G."/>
            <person name="Asadollahi M."/>
            <person name="Askin M."/>
            <person name="Barry K."/>
            <person name="Battaglia E."/>
            <person name="Bayram O."/>
            <person name="Benocci T."/>
            <person name="Braus-Stromeyer S.A."/>
            <person name="Caldana C."/>
            <person name="Canovas D."/>
            <person name="Cerqueira G.C."/>
            <person name="Chen F."/>
            <person name="Chen W."/>
            <person name="Choi C."/>
            <person name="Clum A."/>
            <person name="Dos Santos R.A."/>
            <person name="Damasio A.R."/>
            <person name="Diallinas G."/>
            <person name="Emri T."/>
            <person name="Fekete E."/>
            <person name="Flipphi M."/>
            <person name="Freyberg S."/>
            <person name="Gallo A."/>
            <person name="Gournas C."/>
            <person name="Habgood R."/>
            <person name="Hainaut M."/>
            <person name="Harispe M.L."/>
            <person name="Henrissat B."/>
            <person name="Hilden K.S."/>
            <person name="Hope R."/>
            <person name="Hossain A."/>
            <person name="Karabika E."/>
            <person name="Karaffa L."/>
            <person name="Karanyi Z."/>
            <person name="Krasevec N."/>
            <person name="Kuo A."/>
            <person name="Kusch H."/>
            <person name="LaButti K."/>
            <person name="Lagendijk E.L."/>
            <person name="Lapidus A."/>
            <person name="Levasseur A."/>
            <person name="Lindquist E."/>
            <person name="Lipzen A."/>
            <person name="Logrieco A.F."/>
            <person name="MacCabe A."/>
            <person name="Maekelae M.R."/>
            <person name="Malavazi I."/>
            <person name="Melin P."/>
            <person name="Meyer V."/>
            <person name="Mielnichuk N."/>
            <person name="Miskei M."/>
            <person name="Molnar A.P."/>
            <person name="Mule G."/>
            <person name="Ngan C.Y."/>
            <person name="Orejas M."/>
            <person name="Orosz E."/>
            <person name="Ouedraogo J.P."/>
            <person name="Overkamp K.M."/>
            <person name="Park H.-S."/>
            <person name="Perrone G."/>
            <person name="Piumi F."/>
            <person name="Punt P.J."/>
            <person name="Ram A.F."/>
            <person name="Ramon A."/>
            <person name="Rauscher S."/>
            <person name="Record E."/>
            <person name="Riano-Pachon D.M."/>
            <person name="Robert V."/>
            <person name="Roehrig J."/>
            <person name="Ruller R."/>
            <person name="Salamov A."/>
            <person name="Salih N.S."/>
            <person name="Samson R.A."/>
            <person name="Sandor E."/>
            <person name="Sanguinetti M."/>
            <person name="Schuetze T."/>
            <person name="Sepcic K."/>
            <person name="Shelest E."/>
            <person name="Sherlock G."/>
            <person name="Sophianopoulou V."/>
            <person name="Squina F.M."/>
            <person name="Sun H."/>
            <person name="Susca A."/>
            <person name="Todd R.B."/>
            <person name="Tsang A."/>
            <person name="Unkles S.E."/>
            <person name="van de Wiele N."/>
            <person name="van Rossen-Uffink D."/>
            <person name="Oliveira J.V."/>
            <person name="Vesth T.C."/>
            <person name="Visser J."/>
            <person name="Yu J.-H."/>
            <person name="Zhou M."/>
            <person name="Andersen M.R."/>
            <person name="Archer D.B."/>
            <person name="Baker S.E."/>
            <person name="Benoit I."/>
            <person name="Brakhage A.A."/>
            <person name="Braus G.H."/>
            <person name="Fischer R."/>
            <person name="Frisvad J.C."/>
            <person name="Goldman G.H."/>
            <person name="Houbraken J."/>
            <person name="Oakley B."/>
            <person name="Pocsi I."/>
            <person name="Scazzocchio C."/>
            <person name="Seiboth B."/>
            <person name="vanKuyk P.A."/>
            <person name="Wortman J."/>
            <person name="Dyer P.S."/>
            <person name="Grigoriev I.V."/>
        </authorList>
    </citation>
    <scope>NUCLEOTIDE SEQUENCE [LARGE SCALE GENOMIC DNA]</scope>
    <source>
        <strain evidence="11">CBS 583.65</strain>
    </source>
</reference>
<feature type="transmembrane region" description="Helical" evidence="8">
    <location>
        <begin position="116"/>
        <end position="140"/>
    </location>
</feature>
<organism evidence="10 11">
    <name type="scientific">Aspergillus versicolor CBS 583.65</name>
    <dbReference type="NCBI Taxonomy" id="1036611"/>
    <lineage>
        <taxon>Eukaryota</taxon>
        <taxon>Fungi</taxon>
        <taxon>Dikarya</taxon>
        <taxon>Ascomycota</taxon>
        <taxon>Pezizomycotina</taxon>
        <taxon>Eurotiomycetes</taxon>
        <taxon>Eurotiomycetidae</taxon>
        <taxon>Eurotiales</taxon>
        <taxon>Aspergillaceae</taxon>
        <taxon>Aspergillus</taxon>
        <taxon>Aspergillus subgen. Nidulantes</taxon>
    </lineage>
</organism>
<proteinExistence type="predicted"/>